<feature type="region of interest" description="Disordered" evidence="1">
    <location>
        <begin position="827"/>
        <end position="847"/>
    </location>
</feature>
<name>A0A8J4CM98_9CHLO</name>
<dbReference type="Proteomes" id="UP000722791">
    <property type="component" value="Unassembled WGS sequence"/>
</dbReference>
<dbReference type="InterPro" id="IPR051681">
    <property type="entry name" value="Ser/Thr_Kinases-Pseudokinases"/>
</dbReference>
<keyword evidence="5" id="KW-1185">Reference proteome</keyword>
<comment type="caution">
    <text evidence="3">The sequence shown here is derived from an EMBL/GenBank/DDBJ whole genome shotgun (WGS) entry which is preliminary data.</text>
</comment>
<dbReference type="GO" id="GO:0004674">
    <property type="term" value="F:protein serine/threonine kinase activity"/>
    <property type="evidence" value="ECO:0007669"/>
    <property type="project" value="TreeGrafter"/>
</dbReference>
<feature type="domain" description="Protein kinase" evidence="2">
    <location>
        <begin position="176"/>
        <end position="533"/>
    </location>
</feature>
<dbReference type="InterPro" id="IPR011009">
    <property type="entry name" value="Kinase-like_dom_sf"/>
</dbReference>
<dbReference type="EMBL" id="BNCQ01000078">
    <property type="protein sequence ID" value="GIM16410.1"/>
    <property type="molecule type" value="Genomic_DNA"/>
</dbReference>
<dbReference type="Proteomes" id="UP000747110">
    <property type="component" value="Unassembled WGS sequence"/>
</dbReference>
<dbReference type="PROSITE" id="PS00108">
    <property type="entry name" value="PROTEIN_KINASE_ST"/>
    <property type="match status" value="1"/>
</dbReference>
<dbReference type="SMART" id="SM00220">
    <property type="entry name" value="S_TKc"/>
    <property type="match status" value="1"/>
</dbReference>
<dbReference type="AlphaFoldDB" id="A0A8J4CM98"/>
<protein>
    <recommendedName>
        <fullName evidence="2">Protein kinase domain-containing protein</fullName>
    </recommendedName>
</protein>
<dbReference type="PANTHER" id="PTHR44329">
    <property type="entry name" value="SERINE/THREONINE-PROTEIN KINASE TNNI3K-RELATED"/>
    <property type="match status" value="1"/>
</dbReference>
<evidence type="ECO:0000259" key="2">
    <source>
        <dbReference type="PROSITE" id="PS50011"/>
    </source>
</evidence>
<dbReference type="Pfam" id="PF07714">
    <property type="entry name" value="PK_Tyr_Ser-Thr"/>
    <property type="match status" value="1"/>
</dbReference>
<sequence length="1197" mass="124679">MWMLRCCFVGEARDNPALGERATGKRVNQCTYAVRKSATNINASHVISNCNETVGGFPGIGNNADLAADCVPLNTNATVAIDTTTPTEPLYFPPPLIDFGSRPELEVLLPSPFRSANRGSFSKLFQLPDSPNIDSLASIGGHSASFIGSASLNAASRKSPARALRNTSIAQLVGSVSSASWVGQGAQGAVVKAQWRTGCTVAVKWLVTDAVNVPAAFLEAIVAKMLAHPFLVQTFDCSMCQLDEALDHVIANHSFNPMSSARPKSTTWLHAPENTTHTERNDGEQLSVVTAIDSFEDTQARHLGGRAVDCMDILKQLGAAPGKYVVQIVCEWCDEGTLLSAIRRGVFRTQSPGPGVPGRSRTWALRALLRTAREIAQGMCHLHSLGIIHGDLKPGNVLLKSSRVDSRGFVAKVADFGLSRVCSQQEEFVATTDWGTVPYMAGEYLDNRLCKSSDVYSFGVLLWQMYTGKVPFVGHLDAQVAVGVMMGNLQLEWPTNMPGPLMQLGQACCRHEPDQRPTFRDAVVALVGIEAHVRELAIRTKARHDVPASGPLPVLQRQQPQLQLQSPFRTQQAQLHQQPCAALGIGIGSAQQQQPDQQQHHHPHAAAGAGVGCSAVAGLGVKGPNAVAMETGLAMYYVQPRLASLEPVGGEVSVAAVETSCLLGGCGLPTDGAPGAGEGCTACGYALSCPASDSLPISYLTQQQLHEHNIPSNQQRQQKQYMSSPSHAASAALHAFHVAMARLPDCPCSEPAPPSEATGTTAVRAEPWVDVSAFRAPLQDTSGQRLLMQTGTEGTSAPALREGRHVVVAVAMELGMTVGRLWHADAEESEADAGGSGGCAAMPPPAATADDTIDSTVLAAASFTAATAGAATSNTMTSTTMSSCSAIATTPTRMYWSGGLASFTHANNLILGTMPGCPGATGSPQAPQYERSAAMDASAGMTARTKVNSWAPVRAARCLESPQPLSSTNGSREGDGQRPACARQLQDVYGQHTPTYPYMGHLKSSPASLNSSYGIGGGGASIQGNAAVARVCVPQPAPGQGRTGGGGGGAAGGSSVFTDPGSSVAVTTAAAAASASPFLPLATEEAIAHAGIWGTLGNSGGGGGSPGLRPSYIRSASGLLVPLIMTVAPLSMRAMSSRRGSAGPALEHVPEDDDLDGVPVVASTVKITDRDESNARPLVTTKYLSRSESGSGFGSGF</sequence>
<accession>A0A8J4CM98</accession>
<gene>
    <name evidence="3" type="ORF">Vretifemale_13052</name>
    <name evidence="4" type="ORF">Vretimale_19015</name>
</gene>
<dbReference type="OrthoDB" id="1668230at2759"/>
<evidence type="ECO:0000313" key="5">
    <source>
        <dbReference type="Proteomes" id="UP000747110"/>
    </source>
</evidence>
<dbReference type="InterPro" id="IPR008271">
    <property type="entry name" value="Ser/Thr_kinase_AS"/>
</dbReference>
<reference evidence="3" key="1">
    <citation type="journal article" date="2021" name="Proc. Natl. Acad. Sci. U.S.A.">
        <title>Three genomes in the algal genus Volvox reveal the fate of a haploid sex-determining region after a transition to homothallism.</title>
        <authorList>
            <person name="Yamamoto K."/>
            <person name="Hamaji T."/>
            <person name="Kawai-Toyooka H."/>
            <person name="Matsuzaki R."/>
            <person name="Takahashi F."/>
            <person name="Nishimura Y."/>
            <person name="Kawachi M."/>
            <person name="Noguchi H."/>
            <person name="Minakuchi Y."/>
            <person name="Umen J.G."/>
            <person name="Toyoda A."/>
            <person name="Nozaki H."/>
        </authorList>
    </citation>
    <scope>NUCLEOTIDE SEQUENCE</scope>
    <source>
        <strain evidence="4">NIES-3785</strain>
        <strain evidence="3">NIES-3786</strain>
    </source>
</reference>
<dbReference type="InterPro" id="IPR001245">
    <property type="entry name" value="Ser-Thr/Tyr_kinase_cat_dom"/>
</dbReference>
<evidence type="ECO:0000313" key="4">
    <source>
        <dbReference type="EMBL" id="GIM16410.1"/>
    </source>
</evidence>
<organism evidence="3 5">
    <name type="scientific">Volvox reticuliferus</name>
    <dbReference type="NCBI Taxonomy" id="1737510"/>
    <lineage>
        <taxon>Eukaryota</taxon>
        <taxon>Viridiplantae</taxon>
        <taxon>Chlorophyta</taxon>
        <taxon>core chlorophytes</taxon>
        <taxon>Chlorophyceae</taxon>
        <taxon>CS clade</taxon>
        <taxon>Chlamydomonadales</taxon>
        <taxon>Volvocaceae</taxon>
        <taxon>Volvox</taxon>
    </lineage>
</organism>
<dbReference type="PROSITE" id="PS50011">
    <property type="entry name" value="PROTEIN_KINASE_DOM"/>
    <property type="match status" value="1"/>
</dbReference>
<dbReference type="Gene3D" id="3.30.200.20">
    <property type="entry name" value="Phosphorylase Kinase, domain 1"/>
    <property type="match status" value="1"/>
</dbReference>
<dbReference type="InterPro" id="IPR000719">
    <property type="entry name" value="Prot_kinase_dom"/>
</dbReference>
<proteinExistence type="predicted"/>
<dbReference type="EMBL" id="BNCP01000029">
    <property type="protein sequence ID" value="GIL84454.1"/>
    <property type="molecule type" value="Genomic_DNA"/>
</dbReference>
<dbReference type="Gene3D" id="1.10.510.10">
    <property type="entry name" value="Transferase(Phosphotransferase) domain 1"/>
    <property type="match status" value="1"/>
</dbReference>
<dbReference type="PANTHER" id="PTHR44329:SF261">
    <property type="entry name" value="ZINC FINGER CONTAINING PROTEIN KINASE-RELATED"/>
    <property type="match status" value="1"/>
</dbReference>
<dbReference type="GO" id="GO:0005524">
    <property type="term" value="F:ATP binding"/>
    <property type="evidence" value="ECO:0007669"/>
    <property type="project" value="InterPro"/>
</dbReference>
<evidence type="ECO:0000256" key="1">
    <source>
        <dbReference type="SAM" id="MobiDB-lite"/>
    </source>
</evidence>
<evidence type="ECO:0000313" key="3">
    <source>
        <dbReference type="EMBL" id="GIL84454.1"/>
    </source>
</evidence>
<dbReference type="SUPFAM" id="SSF56112">
    <property type="entry name" value="Protein kinase-like (PK-like)"/>
    <property type="match status" value="1"/>
</dbReference>